<evidence type="ECO:0000313" key="5">
    <source>
        <dbReference type="Proteomes" id="UP001165308"/>
    </source>
</evidence>
<dbReference type="PANTHER" id="PTHR43353:SF5">
    <property type="entry name" value="SUCCINATE-SEMIALDEHYDE DEHYDROGENASE, MITOCHONDRIAL"/>
    <property type="match status" value="1"/>
</dbReference>
<dbReference type="EMBL" id="JAMJPJ010000033">
    <property type="protein sequence ID" value="MCL7931270.1"/>
    <property type="molecule type" value="Genomic_DNA"/>
</dbReference>
<evidence type="ECO:0000313" key="4">
    <source>
        <dbReference type="EMBL" id="MCL7931270.1"/>
    </source>
</evidence>
<dbReference type="Pfam" id="PF00171">
    <property type="entry name" value="Aldedh"/>
    <property type="match status" value="1"/>
</dbReference>
<organism evidence="4 5">
    <name type="scientific">Halomonas llamarensis</name>
    <dbReference type="NCBI Taxonomy" id="2945104"/>
    <lineage>
        <taxon>Bacteria</taxon>
        <taxon>Pseudomonadati</taxon>
        <taxon>Pseudomonadota</taxon>
        <taxon>Gammaproteobacteria</taxon>
        <taxon>Oceanospirillales</taxon>
        <taxon>Halomonadaceae</taxon>
        <taxon>Halomonas</taxon>
    </lineage>
</organism>
<gene>
    <name evidence="4" type="ORF">M8006_15010</name>
</gene>
<feature type="domain" description="Aldehyde dehydrogenase" evidence="3">
    <location>
        <begin position="18"/>
        <end position="93"/>
    </location>
</feature>
<dbReference type="SUPFAM" id="SSF53720">
    <property type="entry name" value="ALDH-like"/>
    <property type="match status" value="1"/>
</dbReference>
<dbReference type="PANTHER" id="PTHR43353">
    <property type="entry name" value="SUCCINATE-SEMIALDEHYDE DEHYDROGENASE, MITOCHONDRIAL"/>
    <property type="match status" value="1"/>
</dbReference>
<proteinExistence type="inferred from homology"/>
<name>A0ABT0STU9_9GAMM</name>
<evidence type="ECO:0000256" key="2">
    <source>
        <dbReference type="ARBA" id="ARBA00023002"/>
    </source>
</evidence>
<accession>A0ABT0STU9</accession>
<dbReference type="InterPro" id="IPR016161">
    <property type="entry name" value="Ald_DH/histidinol_DH"/>
</dbReference>
<comment type="caution">
    <text evidence="4">The sequence shown here is derived from an EMBL/GenBank/DDBJ whole genome shotgun (WGS) entry which is preliminary data.</text>
</comment>
<keyword evidence="5" id="KW-1185">Reference proteome</keyword>
<feature type="non-terminal residue" evidence="4">
    <location>
        <position position="93"/>
    </location>
</feature>
<evidence type="ECO:0000259" key="3">
    <source>
        <dbReference type="Pfam" id="PF00171"/>
    </source>
</evidence>
<dbReference type="Gene3D" id="3.40.605.10">
    <property type="entry name" value="Aldehyde Dehydrogenase, Chain A, domain 1"/>
    <property type="match status" value="1"/>
</dbReference>
<reference evidence="4" key="1">
    <citation type="submission" date="2022-05" db="EMBL/GenBank/DDBJ databases">
        <title>Halomonas geminus sp. nov. and Halomonas llamarensis sp. nov. isolated from high-altitude salars of the Atacama Desert.</title>
        <authorList>
            <person name="Hintersatz C."/>
            <person name="Rojas L.A."/>
            <person name="Wei T.-S."/>
            <person name="Kutschke S."/>
            <person name="Lehmann F."/>
            <person name="Jain R."/>
            <person name="Pollmann K."/>
        </authorList>
    </citation>
    <scope>NUCLEOTIDE SEQUENCE</scope>
    <source>
        <strain evidence="4">ATCHA</strain>
    </source>
</reference>
<dbReference type="RefSeq" id="WP_250083597.1">
    <property type="nucleotide sequence ID" value="NZ_JAMJPJ010000033.1"/>
</dbReference>
<protein>
    <submittedName>
        <fullName evidence="4">Aldehyde dehydrogenase family protein</fullName>
    </submittedName>
</protein>
<dbReference type="InterPro" id="IPR016162">
    <property type="entry name" value="Ald_DH_N"/>
</dbReference>
<dbReference type="Proteomes" id="UP001165308">
    <property type="component" value="Unassembled WGS sequence"/>
</dbReference>
<evidence type="ECO:0000256" key="1">
    <source>
        <dbReference type="ARBA" id="ARBA00009986"/>
    </source>
</evidence>
<dbReference type="InterPro" id="IPR050740">
    <property type="entry name" value="Aldehyde_DH_Superfamily"/>
</dbReference>
<sequence length="93" mass="10348">METLLDILIPKPFIAGEWRDAKTHFSVTNPANGKVLAEVPDLGGEETREAIAAAEAAWPAWRQHTAKARANLLRAWFDAIMDHQEALARLMTL</sequence>
<keyword evidence="2" id="KW-0560">Oxidoreductase</keyword>
<comment type="similarity">
    <text evidence="1">Belongs to the aldehyde dehydrogenase family.</text>
</comment>
<dbReference type="InterPro" id="IPR015590">
    <property type="entry name" value="Aldehyde_DH_dom"/>
</dbReference>